<evidence type="ECO:0008006" key="4">
    <source>
        <dbReference type="Google" id="ProtNLM"/>
    </source>
</evidence>
<protein>
    <recommendedName>
        <fullName evidence="4">Vitelline membrane outer layer protein 1 homolog</fullName>
    </recommendedName>
</protein>
<dbReference type="PANTHER" id="PTHR18841:SF0">
    <property type="entry name" value="VITELLINE MEMBRANE OUTER LAYER 1 HOMOLOG A-RELATED"/>
    <property type="match status" value="1"/>
</dbReference>
<dbReference type="AlphaFoldDB" id="A0AAN9CMN8"/>
<evidence type="ECO:0000313" key="2">
    <source>
        <dbReference type="EMBL" id="KAK7143013.1"/>
    </source>
</evidence>
<proteinExistence type="predicted"/>
<dbReference type="Proteomes" id="UP001364617">
    <property type="component" value="Unassembled WGS sequence"/>
</dbReference>
<accession>A0AAN9CMN8</accession>
<dbReference type="InterPro" id="IPR036706">
    <property type="entry name" value="VOMI_sf"/>
</dbReference>
<dbReference type="EMBL" id="JAYKXH010000015">
    <property type="protein sequence ID" value="KAK7143013.1"/>
    <property type="molecule type" value="Genomic_DNA"/>
</dbReference>
<keyword evidence="1" id="KW-0732">Signal</keyword>
<evidence type="ECO:0000313" key="3">
    <source>
        <dbReference type="Proteomes" id="UP001364617"/>
    </source>
</evidence>
<gene>
    <name evidence="2" type="ORF">R3I93_014236</name>
</gene>
<sequence>MHHFFSMMFSLLAIIGHVSGRPAESRYERSVDRPYRSELTVSNGMKWGSWGYMSMCPSGRYAAGFSLKVEGSVGRGDDTALDGIRLHCVDRSKDSSGSHEYTSIESDVGNWGEWTDIKWCSSGYLTSFQLRVESSQGDGDDTAANNIKFTCTGGFVLEGDSTNWGNWGNWSPTCMGKGICGIKTLIEPSQGRGDDTALNDVRMFCCD</sequence>
<evidence type="ECO:0000256" key="1">
    <source>
        <dbReference type="SAM" id="SignalP"/>
    </source>
</evidence>
<reference evidence="2 3" key="1">
    <citation type="submission" date="2024-02" db="EMBL/GenBank/DDBJ databases">
        <title>Chromosome-level genome assembly of the Eurasian Minnow (Phoxinus phoxinus).</title>
        <authorList>
            <person name="Oriowo T.O."/>
            <person name="Martin S."/>
            <person name="Stange M."/>
            <person name="Chrysostomakis Y."/>
            <person name="Brown T."/>
            <person name="Winkler S."/>
            <person name="Kukowka S."/>
            <person name="Myers E.W."/>
            <person name="Bohne A."/>
        </authorList>
    </citation>
    <scope>NUCLEOTIDE SEQUENCE [LARGE SCALE GENOMIC DNA]</scope>
    <source>
        <strain evidence="2">ZFMK-TIS-60720</strain>
        <tissue evidence="2">Whole Organism</tissue>
    </source>
</reference>
<dbReference type="InterPro" id="IPR005515">
    <property type="entry name" value="VOMI"/>
</dbReference>
<name>A0AAN9CMN8_9TELE</name>
<keyword evidence="3" id="KW-1185">Reference proteome</keyword>
<dbReference type="Pfam" id="PF03762">
    <property type="entry name" value="VOMI"/>
    <property type="match status" value="1"/>
</dbReference>
<dbReference type="Gene3D" id="2.100.10.20">
    <property type="entry name" value="Vitelline membrane outer layer protein I (VOMI)"/>
    <property type="match status" value="1"/>
</dbReference>
<dbReference type="CDD" id="cd00220">
    <property type="entry name" value="VMO-I"/>
    <property type="match status" value="1"/>
</dbReference>
<organism evidence="2 3">
    <name type="scientific">Phoxinus phoxinus</name>
    <name type="common">Eurasian minnow</name>
    <dbReference type="NCBI Taxonomy" id="58324"/>
    <lineage>
        <taxon>Eukaryota</taxon>
        <taxon>Metazoa</taxon>
        <taxon>Chordata</taxon>
        <taxon>Craniata</taxon>
        <taxon>Vertebrata</taxon>
        <taxon>Euteleostomi</taxon>
        <taxon>Actinopterygii</taxon>
        <taxon>Neopterygii</taxon>
        <taxon>Teleostei</taxon>
        <taxon>Ostariophysi</taxon>
        <taxon>Cypriniformes</taxon>
        <taxon>Leuciscidae</taxon>
        <taxon>Phoxininae</taxon>
        <taxon>Phoxinus</taxon>
    </lineage>
</organism>
<dbReference type="PANTHER" id="PTHR18841">
    <property type="entry name" value="VITELLINE MEMBRANE OUTER LAYER PROTEIN I-RELATED"/>
    <property type="match status" value="1"/>
</dbReference>
<feature type="chain" id="PRO_5042817360" description="Vitelline membrane outer layer protein 1 homolog" evidence="1">
    <location>
        <begin position="21"/>
        <end position="207"/>
    </location>
</feature>
<comment type="caution">
    <text evidence="2">The sequence shown here is derived from an EMBL/GenBank/DDBJ whole genome shotgun (WGS) entry which is preliminary data.</text>
</comment>
<feature type="signal peptide" evidence="1">
    <location>
        <begin position="1"/>
        <end position="20"/>
    </location>
</feature>
<dbReference type="SUPFAM" id="SSF51092">
    <property type="entry name" value="Vitelline membrane outer protein-I (VMO-I)"/>
    <property type="match status" value="1"/>
</dbReference>
<dbReference type="GO" id="GO:0005615">
    <property type="term" value="C:extracellular space"/>
    <property type="evidence" value="ECO:0007669"/>
    <property type="project" value="TreeGrafter"/>
</dbReference>